<feature type="compositionally biased region" description="Low complexity" evidence="6">
    <location>
        <begin position="345"/>
        <end position="354"/>
    </location>
</feature>
<dbReference type="GO" id="GO:0005634">
    <property type="term" value="C:nucleus"/>
    <property type="evidence" value="ECO:0007669"/>
    <property type="project" value="UniProtKB-SubCell"/>
</dbReference>
<keyword evidence="9" id="KW-1185">Reference proteome</keyword>
<comment type="similarity">
    <text evidence="2">Belongs to the CDI family.</text>
</comment>
<feature type="region of interest" description="Disordered" evidence="6">
    <location>
        <begin position="165"/>
        <end position="190"/>
    </location>
</feature>
<keyword evidence="5" id="KW-0131">Cell cycle</keyword>
<evidence type="ECO:0000259" key="7">
    <source>
        <dbReference type="Pfam" id="PF02234"/>
    </source>
</evidence>
<feature type="compositionally biased region" description="Polar residues" evidence="6">
    <location>
        <begin position="165"/>
        <end position="178"/>
    </location>
</feature>
<evidence type="ECO:0000313" key="9">
    <source>
        <dbReference type="Proteomes" id="UP000001593"/>
    </source>
</evidence>
<comment type="subcellular location">
    <subcellularLocation>
        <location evidence="1">Nucleus</location>
    </subcellularLocation>
</comment>
<evidence type="ECO:0000256" key="5">
    <source>
        <dbReference type="ARBA" id="ARBA00023306"/>
    </source>
</evidence>
<dbReference type="AlphaFoldDB" id="A7RYF3"/>
<feature type="region of interest" description="Disordered" evidence="6">
    <location>
        <begin position="331"/>
        <end position="356"/>
    </location>
</feature>
<feature type="compositionally biased region" description="Low complexity" evidence="6">
    <location>
        <begin position="60"/>
        <end position="70"/>
    </location>
</feature>
<feature type="region of interest" description="Disordered" evidence="6">
    <location>
        <begin position="1"/>
        <end position="70"/>
    </location>
</feature>
<dbReference type="Pfam" id="PF02234">
    <property type="entry name" value="CDI"/>
    <property type="match status" value="1"/>
</dbReference>
<evidence type="ECO:0000256" key="1">
    <source>
        <dbReference type="ARBA" id="ARBA00004123"/>
    </source>
</evidence>
<evidence type="ECO:0000313" key="8">
    <source>
        <dbReference type="EMBL" id="EDO43511.1"/>
    </source>
</evidence>
<keyword evidence="4" id="KW-0539">Nucleus</keyword>
<dbReference type="GO" id="GO:0004861">
    <property type="term" value="F:cyclin-dependent protein serine/threonine kinase inhibitor activity"/>
    <property type="evidence" value="ECO:0007669"/>
    <property type="project" value="InterPro"/>
</dbReference>
<dbReference type="HOGENOM" id="CLU_657738_0_0_1"/>
<sequence length="418" mass="47460">MSLYHSQEPRVAEAGSISSLSSFSSDVVSAEESTRIHDGSSYEEEPTSSISEQEQDTSDDISSVSSHSITTVPRLSPDELKLLSRVCHLLRKRNEPLPIGHIGNDPELQELICKIHVTTFDSAEPFKWKTFLGKCNDTLDLSQRTLKGTQEWCVSLKECHKKRCPSTTSRLTDNSLDAHTSKDSNITEHAPVKLSKNQLRKLDSSLRNRLLSYLQTNSGEHALRDIVNQKCILKGVQNWEVSVILESFVGVNFFEQLSENLKVIMERGNSRNGVQRNLFGTAPADHSKTQDDLKREMEQLSKEKAKKWNFDFENLKPLPPGRYKWERVGKRLQTRESPPLDKTTTETSCSRTSEIVPSRKRPYNLRTRDVSARGTCLRPIEPPSSPRSKRWVEPFQTYKPDPKTGDKLSLQKNLLDPS</sequence>
<dbReference type="PANTHER" id="PTHR10265">
    <property type="entry name" value="CYCLIN-DEPENDENT KINASE INHIBITOR 1"/>
    <property type="match status" value="1"/>
</dbReference>
<keyword evidence="3" id="KW-0649">Protein kinase inhibitor</keyword>
<feature type="compositionally biased region" description="Low complexity" evidence="6">
    <location>
        <begin position="12"/>
        <end position="31"/>
    </location>
</feature>
<dbReference type="PANTHER" id="PTHR10265:SF45">
    <property type="entry name" value="DACAPO"/>
    <property type="match status" value="1"/>
</dbReference>
<dbReference type="InterPro" id="IPR044898">
    <property type="entry name" value="CDI_dom_sf"/>
</dbReference>
<accession>A7RYF3</accession>
<dbReference type="Proteomes" id="UP000001593">
    <property type="component" value="Unassembled WGS sequence"/>
</dbReference>
<reference evidence="8 9" key="1">
    <citation type="journal article" date="2007" name="Science">
        <title>Sea anemone genome reveals ancestral eumetazoan gene repertoire and genomic organization.</title>
        <authorList>
            <person name="Putnam N.H."/>
            <person name="Srivastava M."/>
            <person name="Hellsten U."/>
            <person name="Dirks B."/>
            <person name="Chapman J."/>
            <person name="Salamov A."/>
            <person name="Terry A."/>
            <person name="Shapiro H."/>
            <person name="Lindquist E."/>
            <person name="Kapitonov V.V."/>
            <person name="Jurka J."/>
            <person name="Genikhovich G."/>
            <person name="Grigoriev I.V."/>
            <person name="Lucas S.M."/>
            <person name="Steele R.E."/>
            <person name="Finnerty J.R."/>
            <person name="Technau U."/>
            <person name="Martindale M.Q."/>
            <person name="Rokhsar D.S."/>
        </authorList>
    </citation>
    <scope>NUCLEOTIDE SEQUENCE [LARGE SCALE GENOMIC DNA]</scope>
    <source>
        <strain evidence="9">CH2 X CH6</strain>
    </source>
</reference>
<evidence type="ECO:0000256" key="4">
    <source>
        <dbReference type="ARBA" id="ARBA00023242"/>
    </source>
</evidence>
<evidence type="ECO:0000256" key="3">
    <source>
        <dbReference type="ARBA" id="ARBA00023013"/>
    </source>
</evidence>
<evidence type="ECO:0000256" key="6">
    <source>
        <dbReference type="SAM" id="MobiDB-lite"/>
    </source>
</evidence>
<feature type="domain" description="Cyclin-dependent kinase inhibitor" evidence="7">
    <location>
        <begin position="277"/>
        <end position="328"/>
    </location>
</feature>
<dbReference type="EMBL" id="DS469553">
    <property type="protein sequence ID" value="EDO43511.1"/>
    <property type="molecule type" value="Genomic_DNA"/>
</dbReference>
<dbReference type="STRING" id="45351.A7RYF3"/>
<name>A7RYF3_NEMVE</name>
<dbReference type="InterPro" id="IPR003175">
    <property type="entry name" value="CDI_dom"/>
</dbReference>
<dbReference type="GO" id="GO:0045930">
    <property type="term" value="P:negative regulation of mitotic cell cycle"/>
    <property type="evidence" value="ECO:0000318"/>
    <property type="project" value="GO_Central"/>
</dbReference>
<protein>
    <recommendedName>
        <fullName evidence="7">Cyclin-dependent kinase inhibitor domain-containing protein</fullName>
    </recommendedName>
</protein>
<feature type="region of interest" description="Disordered" evidence="6">
    <location>
        <begin position="369"/>
        <end position="418"/>
    </location>
</feature>
<proteinExistence type="inferred from homology"/>
<gene>
    <name evidence="8" type="ORF">NEMVEDRAFT_v1g203984</name>
</gene>
<evidence type="ECO:0000256" key="2">
    <source>
        <dbReference type="ARBA" id="ARBA00006726"/>
    </source>
</evidence>
<dbReference type="InParanoid" id="A7RYF3"/>
<organism evidence="8 9">
    <name type="scientific">Nematostella vectensis</name>
    <name type="common">Starlet sea anemone</name>
    <dbReference type="NCBI Taxonomy" id="45351"/>
    <lineage>
        <taxon>Eukaryota</taxon>
        <taxon>Metazoa</taxon>
        <taxon>Cnidaria</taxon>
        <taxon>Anthozoa</taxon>
        <taxon>Hexacorallia</taxon>
        <taxon>Actiniaria</taxon>
        <taxon>Edwardsiidae</taxon>
        <taxon>Nematostella</taxon>
    </lineage>
</organism>
<dbReference type="Gene3D" id="4.10.365.10">
    <property type="entry name" value="p27"/>
    <property type="match status" value="1"/>
</dbReference>